<evidence type="ECO:0000313" key="5">
    <source>
        <dbReference type="EMBL" id="ODR54994.1"/>
    </source>
</evidence>
<dbReference type="EMBL" id="MEHD01000051">
    <property type="protein sequence ID" value="ODR45786.1"/>
    <property type="molecule type" value="Genomic_DNA"/>
</dbReference>
<dbReference type="InterPro" id="IPR011990">
    <property type="entry name" value="TPR-like_helical_dom_sf"/>
</dbReference>
<dbReference type="EMBL" id="MCGH01000002">
    <property type="protein sequence ID" value="ODM07348.1"/>
    <property type="molecule type" value="Genomic_DNA"/>
</dbReference>
<evidence type="ECO:0000313" key="7">
    <source>
        <dbReference type="Proteomes" id="UP000094271"/>
    </source>
</evidence>
<evidence type="ECO:0000313" key="4">
    <source>
        <dbReference type="EMBL" id="ODR45786.1"/>
    </source>
</evidence>
<comment type="caution">
    <text evidence="5">The sequence shown here is derived from an EMBL/GenBank/DDBJ whole genome shotgun (WGS) entry which is preliminary data.</text>
</comment>
<evidence type="ECO:0000313" key="8">
    <source>
        <dbReference type="Proteomes" id="UP000094869"/>
    </source>
</evidence>
<dbReference type="AlphaFoldDB" id="A0A1E3UQD9"/>
<organism evidence="5 7">
    <name type="scientific">Eisenbergiella tayi</name>
    <dbReference type="NCBI Taxonomy" id="1432052"/>
    <lineage>
        <taxon>Bacteria</taxon>
        <taxon>Bacillati</taxon>
        <taxon>Bacillota</taxon>
        <taxon>Clostridia</taxon>
        <taxon>Lachnospirales</taxon>
        <taxon>Lachnospiraceae</taxon>
        <taxon>Eisenbergiella</taxon>
    </lineage>
</organism>
<feature type="region of interest" description="Disordered" evidence="1">
    <location>
        <begin position="114"/>
        <end position="161"/>
    </location>
</feature>
<keyword evidence="2" id="KW-1133">Transmembrane helix</keyword>
<feature type="region of interest" description="Disordered" evidence="1">
    <location>
        <begin position="383"/>
        <end position="468"/>
    </location>
</feature>
<dbReference type="RefSeq" id="WP_069153017.1">
    <property type="nucleotide sequence ID" value="NZ_JAWYUW010000034.1"/>
</dbReference>
<proteinExistence type="predicted"/>
<accession>A0A1E3UQD9</accession>
<gene>
    <name evidence="5" type="ORF">BEI59_03460</name>
    <name evidence="3" type="ORF">BEI61_03238</name>
    <name evidence="4" type="ORF">BEI63_28830</name>
</gene>
<feature type="transmembrane region" description="Helical" evidence="2">
    <location>
        <begin position="80"/>
        <end position="99"/>
    </location>
</feature>
<name>A0A1E3UQD9_9FIRM</name>
<keyword evidence="2" id="KW-0812">Transmembrane</keyword>
<evidence type="ECO:0000256" key="2">
    <source>
        <dbReference type="SAM" id="Phobius"/>
    </source>
</evidence>
<dbReference type="Proteomes" id="UP000094067">
    <property type="component" value="Unassembled WGS sequence"/>
</dbReference>
<dbReference type="Proteomes" id="UP000094869">
    <property type="component" value="Unassembled WGS sequence"/>
</dbReference>
<dbReference type="SUPFAM" id="SSF48452">
    <property type="entry name" value="TPR-like"/>
    <property type="match status" value="1"/>
</dbReference>
<evidence type="ECO:0000313" key="3">
    <source>
        <dbReference type="EMBL" id="ODM07348.1"/>
    </source>
</evidence>
<evidence type="ECO:0000313" key="6">
    <source>
        <dbReference type="Proteomes" id="UP000094067"/>
    </source>
</evidence>
<feature type="region of interest" description="Disordered" evidence="1">
    <location>
        <begin position="40"/>
        <end position="70"/>
    </location>
</feature>
<reference evidence="5 7" key="3">
    <citation type="submission" date="2016-08" db="EMBL/GenBank/DDBJ databases">
        <authorList>
            <person name="Seilhamer J.J."/>
        </authorList>
    </citation>
    <scope>NUCLEOTIDE SEQUENCE [LARGE SCALE GENOMIC DNA]</scope>
    <source>
        <strain evidence="5 7">NML150140-1</strain>
    </source>
</reference>
<sequence length="502" mass="57191">MALITCPECGRKKVSDTAEACPSCGFGIKAYFEKKYEEEENKETEIKYTEPINKEPEHEEPKNENGIEEIRKKDSGKKPYILYALLALLVVCVLLYVFLKQKPHDEDSQLAIAPTESDEAMLETENIEASEQSDENNSEISSETESEVSSEEEDPVKESKYIEANELLSTGGYDEAREIFAQLDSYKDSKKLLKECDYQKAEILYANGDDQAAKDIYLTIERYEDSHDKILECTYNIAYSYYQAGDYLNAAILLYEPGTGQLLHKESDDLRKLMAKDNRSWFIKKAKEEFNKGNFDNAGICYQAVGGRYKLSDQEKADYDLNLFMIQIQGEYTAENRPGIQGIISGYNFTQGDVTYKITPMFKKNNGSVRLVGLLDGQEGHYLQSSEEGSVTERSDKNGGTHWSTEAWRIKNTDRVARRESEQAANDEKAKEEKAKKEAEERAKAKNVPAIGMTADEVRNSSWGEPKKINKTTYEWGTSEQWVYSLDRYVYLENGRVTAIQE</sequence>
<dbReference type="Gene3D" id="1.25.40.10">
    <property type="entry name" value="Tetratricopeptide repeat domain"/>
    <property type="match status" value="1"/>
</dbReference>
<keyword evidence="8" id="KW-1185">Reference proteome</keyword>
<dbReference type="EMBL" id="MEHA01000002">
    <property type="protein sequence ID" value="ODR54994.1"/>
    <property type="molecule type" value="Genomic_DNA"/>
</dbReference>
<evidence type="ECO:0008006" key="9">
    <source>
        <dbReference type="Google" id="ProtNLM"/>
    </source>
</evidence>
<reference evidence="3 6" key="1">
    <citation type="submission" date="2016-07" db="EMBL/GenBank/DDBJ databases">
        <title>Characterization of isolates of Eisenbergiella tayi derived from blood cultures, using whole genome sequencing.</title>
        <authorList>
            <person name="Burdz T."/>
            <person name="Wiebe D."/>
            <person name="Huynh C."/>
            <person name="Bernard K."/>
        </authorList>
    </citation>
    <scope>NUCLEOTIDE SEQUENCE [LARGE SCALE GENOMIC DNA]</scope>
    <source>
        <strain evidence="3 6">NML 110608</strain>
    </source>
</reference>
<evidence type="ECO:0000256" key="1">
    <source>
        <dbReference type="SAM" id="MobiDB-lite"/>
    </source>
</evidence>
<feature type="compositionally biased region" description="Basic and acidic residues" evidence="1">
    <location>
        <begin position="408"/>
        <end position="444"/>
    </location>
</feature>
<dbReference type="Proteomes" id="UP000094271">
    <property type="component" value="Unassembled WGS sequence"/>
</dbReference>
<reference evidence="4 8" key="2">
    <citation type="submission" date="2016-08" db="EMBL/GenBank/DDBJ databases">
        <title>Characterization of Isolates of Eisenbergiella tayi Derived from Blood Cultures, Using Whole Genome Sequencing.</title>
        <authorList>
            <person name="Bernier A.-M."/>
            <person name="Burdz T."/>
            <person name="Wiebe D."/>
            <person name="Bernard K."/>
        </authorList>
    </citation>
    <scope>NUCLEOTIDE SEQUENCE [LARGE SCALE GENOMIC DNA]</scope>
    <source>
        <strain evidence="4 8">NML120146</strain>
    </source>
</reference>
<feature type="compositionally biased region" description="Acidic residues" evidence="1">
    <location>
        <begin position="116"/>
        <end position="155"/>
    </location>
</feature>
<protein>
    <recommendedName>
        <fullName evidence="9">Tetratricopeptide repeat protein</fullName>
    </recommendedName>
</protein>
<keyword evidence="2" id="KW-0472">Membrane</keyword>